<dbReference type="Proteomes" id="UP000542353">
    <property type="component" value="Unassembled WGS sequence"/>
</dbReference>
<proteinExistence type="predicted"/>
<dbReference type="GO" id="GO:0047869">
    <property type="term" value="F:dimethylpropiothetin dethiomethylase activity"/>
    <property type="evidence" value="ECO:0007669"/>
    <property type="project" value="InterPro"/>
</dbReference>
<dbReference type="RefSeq" id="WP_184256206.1">
    <property type="nucleotide sequence ID" value="NZ_JACHIH010000007.1"/>
</dbReference>
<evidence type="ECO:0000313" key="2">
    <source>
        <dbReference type="Proteomes" id="UP000542353"/>
    </source>
</evidence>
<gene>
    <name evidence="1" type="ORF">HNR60_001631</name>
</gene>
<reference evidence="1 2" key="1">
    <citation type="submission" date="2020-08" db="EMBL/GenBank/DDBJ databases">
        <title>Genomic Encyclopedia of Type Strains, Phase IV (KMG-IV): sequencing the most valuable type-strain genomes for metagenomic binning, comparative biology and taxonomic classification.</title>
        <authorList>
            <person name="Goeker M."/>
        </authorList>
    </citation>
    <scope>NUCLEOTIDE SEQUENCE [LARGE SCALE GENOMIC DNA]</scope>
    <source>
        <strain evidence="1 2">DSM 12706</strain>
    </source>
</reference>
<dbReference type="EMBL" id="JACHIH010000007">
    <property type="protein sequence ID" value="MBB5046882.1"/>
    <property type="molecule type" value="Genomic_DNA"/>
</dbReference>
<dbReference type="Pfam" id="PF16867">
    <property type="entry name" value="DMSP_lyase"/>
    <property type="match status" value="1"/>
</dbReference>
<dbReference type="SUPFAM" id="SSF51182">
    <property type="entry name" value="RmlC-like cupins"/>
    <property type="match status" value="1"/>
</dbReference>
<dbReference type="AlphaFoldDB" id="A0A7W7Z2P2"/>
<protein>
    <submittedName>
        <fullName evidence="1">Quercetin dioxygenase-like cupin family protein</fullName>
    </submittedName>
</protein>
<dbReference type="InterPro" id="IPR011051">
    <property type="entry name" value="RmlC_Cupin_sf"/>
</dbReference>
<dbReference type="GO" id="GO:0051213">
    <property type="term" value="F:dioxygenase activity"/>
    <property type="evidence" value="ECO:0007669"/>
    <property type="project" value="UniProtKB-KW"/>
</dbReference>
<evidence type="ECO:0000313" key="1">
    <source>
        <dbReference type="EMBL" id="MBB5046882.1"/>
    </source>
</evidence>
<keyword evidence="1" id="KW-0560">Oxidoreductase</keyword>
<keyword evidence="2" id="KW-1185">Reference proteome</keyword>
<organism evidence="1 2">
    <name type="scientific">Rhodopseudomonas rhenobacensis</name>
    <dbReference type="NCBI Taxonomy" id="87461"/>
    <lineage>
        <taxon>Bacteria</taxon>
        <taxon>Pseudomonadati</taxon>
        <taxon>Pseudomonadota</taxon>
        <taxon>Alphaproteobacteria</taxon>
        <taxon>Hyphomicrobiales</taxon>
        <taxon>Nitrobacteraceae</taxon>
        <taxon>Rhodopseudomonas</taxon>
    </lineage>
</organism>
<sequence length="206" mass="22122">MAESADDQLFATLLAALGLWFADQTGVSAEAAEEIRSVESRLAGLATQPANWQPTGHPLTRHLPLALDLADRVAPNIATALRPLAARLPWRYGYAPRSDAAGLENAMGWAELIGPVAPIVSSEVCFGLTLIGPHSFYPPHRHPAVELYRVVVGHPEWTVGSDSAVLAPGSAILHRSNVVHAMRTDHEPLLAIYSWSGDVETSSIWA</sequence>
<keyword evidence="1" id="KW-0223">Dioxygenase</keyword>
<dbReference type="InterPro" id="IPR031723">
    <property type="entry name" value="DMSP_lyase"/>
</dbReference>
<dbReference type="InterPro" id="IPR014710">
    <property type="entry name" value="RmlC-like_jellyroll"/>
</dbReference>
<dbReference type="Gene3D" id="2.60.120.10">
    <property type="entry name" value="Jelly Rolls"/>
    <property type="match status" value="1"/>
</dbReference>
<name>A0A7W7Z2P2_9BRAD</name>
<accession>A0A7W7Z2P2</accession>
<comment type="caution">
    <text evidence="1">The sequence shown here is derived from an EMBL/GenBank/DDBJ whole genome shotgun (WGS) entry which is preliminary data.</text>
</comment>